<evidence type="ECO:0000313" key="6">
    <source>
        <dbReference type="EMBL" id="SEQ65076.1"/>
    </source>
</evidence>
<dbReference type="InterPro" id="IPR006343">
    <property type="entry name" value="DnaB/C_C"/>
</dbReference>
<dbReference type="InterPro" id="IPR058660">
    <property type="entry name" value="WHD_DnaB"/>
</dbReference>
<dbReference type="GO" id="GO:0004386">
    <property type="term" value="F:helicase activity"/>
    <property type="evidence" value="ECO:0007669"/>
    <property type="project" value="UniProtKB-KW"/>
</dbReference>
<keyword evidence="6" id="KW-0347">Helicase</keyword>
<dbReference type="Pfam" id="PF07261">
    <property type="entry name" value="DnaB_2"/>
    <property type="match status" value="1"/>
</dbReference>
<feature type="region of interest" description="Disordered" evidence="3">
    <location>
        <begin position="426"/>
        <end position="457"/>
    </location>
</feature>
<sequence>MMEYAWSKLTPKDALQIWQPKWITELDLRYLTHLYQPFIGQTATILYTTLFYEISPSNYYSEWFRIGDMLAVLNIGMAKFYEAKTRLEGIGLLKTYQLQKEDGNYYKLELIPPVAPDRFFRDPLLSSLLISQIGHQRFAILQRRYSIAKEYDESQEVTANFSDVFVAPFNVTDYQVDHYRNKHLMDSSDAEVPQLVEDTFNWELLYSLLKSQFVSKEFLTEEVKRVILTLHVQYGVSEEDMVPYIMYATDLSTGITDPDELMKLMLNSYEELQKTKKIAQKKSKQQAKKIEKIKNQATVNDIEAFKINLSYSDPAYSLVKVAKKMNCMEFLESIKKQRHGYVAASEQRVLRDLVDLSGLPSEVINILIHYILVVQDNTSLTKNFADAIANDWGQRQLKTAEDAVTVVRTREKEGQIKREQKVKQVTTKRNYQQKPPRIEKLPEWAKHENTAKDTPLADEKVAALKAKIAKLKSSQKEPEEG</sequence>
<name>A0A1H9HS47_9LACT</name>
<dbReference type="AlphaFoldDB" id="A0A1H9HS47"/>
<organism evidence="6 7">
    <name type="scientific">Granulicatella balaenopterae</name>
    <dbReference type="NCBI Taxonomy" id="137733"/>
    <lineage>
        <taxon>Bacteria</taxon>
        <taxon>Bacillati</taxon>
        <taxon>Bacillota</taxon>
        <taxon>Bacilli</taxon>
        <taxon>Lactobacillales</taxon>
        <taxon>Carnobacteriaceae</taxon>
        <taxon>Granulicatella</taxon>
    </lineage>
</organism>
<reference evidence="6 7" key="1">
    <citation type="submission" date="2016-10" db="EMBL/GenBank/DDBJ databases">
        <authorList>
            <person name="de Groot N.N."/>
        </authorList>
    </citation>
    <scope>NUCLEOTIDE SEQUENCE [LARGE SCALE GENOMIC DNA]</scope>
    <source>
        <strain evidence="6 7">DSM 15827</strain>
    </source>
</reference>
<keyword evidence="2" id="KW-0175">Coiled coil</keyword>
<dbReference type="STRING" id="137733.SAMN05421767_10344"/>
<feature type="coiled-coil region" evidence="2">
    <location>
        <begin position="262"/>
        <end position="296"/>
    </location>
</feature>
<dbReference type="EMBL" id="FOGF01000003">
    <property type="protein sequence ID" value="SEQ65076.1"/>
    <property type="molecule type" value="Genomic_DNA"/>
</dbReference>
<keyword evidence="7" id="KW-1185">Reference proteome</keyword>
<evidence type="ECO:0000256" key="2">
    <source>
        <dbReference type="SAM" id="Coils"/>
    </source>
</evidence>
<evidence type="ECO:0000259" key="4">
    <source>
        <dbReference type="Pfam" id="PF07261"/>
    </source>
</evidence>
<accession>A0A1H9HS47</accession>
<dbReference type="Pfam" id="PF25888">
    <property type="entry name" value="WHD_DnaB"/>
    <property type="match status" value="1"/>
</dbReference>
<evidence type="ECO:0000259" key="5">
    <source>
        <dbReference type="Pfam" id="PF25888"/>
    </source>
</evidence>
<dbReference type="Proteomes" id="UP000198556">
    <property type="component" value="Unassembled WGS sequence"/>
</dbReference>
<feature type="domain" description="Replicative helicase loading/DNA remodeling protein DnaB N-terminal winged helix" evidence="5">
    <location>
        <begin position="11"/>
        <end position="218"/>
    </location>
</feature>
<keyword evidence="6" id="KW-0547">Nucleotide-binding</keyword>
<feature type="domain" description="DnaB/C C-terminal" evidence="4">
    <location>
        <begin position="332"/>
        <end position="403"/>
    </location>
</feature>
<dbReference type="RefSeq" id="WP_089745838.1">
    <property type="nucleotide sequence ID" value="NZ_FOGF01000003.1"/>
</dbReference>
<evidence type="ECO:0000313" key="7">
    <source>
        <dbReference type="Proteomes" id="UP000198556"/>
    </source>
</evidence>
<dbReference type="OrthoDB" id="2082007at2"/>
<evidence type="ECO:0000256" key="3">
    <source>
        <dbReference type="SAM" id="MobiDB-lite"/>
    </source>
</evidence>
<protein>
    <submittedName>
        <fullName evidence="6">Replicative DNA helicase loader DnaB</fullName>
    </submittedName>
</protein>
<keyword evidence="6" id="KW-0378">Hydrolase</keyword>
<gene>
    <name evidence="6" type="ORF">SAMN05421767_10344</name>
</gene>
<evidence type="ECO:0000256" key="1">
    <source>
        <dbReference type="ARBA" id="ARBA00093462"/>
    </source>
</evidence>
<keyword evidence="6" id="KW-0067">ATP-binding</keyword>
<comment type="similarity">
    <text evidence="1">Belongs to the DnaB/DnaD family.</text>
</comment>
<proteinExistence type="inferred from homology"/>
<feature type="compositionally biased region" description="Basic and acidic residues" evidence="3">
    <location>
        <begin position="436"/>
        <end position="457"/>
    </location>
</feature>